<comment type="caution">
    <text evidence="2">The sequence shown here is derived from an EMBL/GenBank/DDBJ whole genome shotgun (WGS) entry which is preliminary data.</text>
</comment>
<evidence type="ECO:0000313" key="3">
    <source>
        <dbReference type="Proteomes" id="UP001371218"/>
    </source>
</evidence>
<evidence type="ECO:0000259" key="1">
    <source>
        <dbReference type="PROSITE" id="PS51186"/>
    </source>
</evidence>
<dbReference type="SUPFAM" id="SSF55729">
    <property type="entry name" value="Acyl-CoA N-acyltransferases (Nat)"/>
    <property type="match status" value="1"/>
</dbReference>
<keyword evidence="3" id="KW-1185">Reference proteome</keyword>
<feature type="domain" description="N-acetyltransferase" evidence="1">
    <location>
        <begin position="12"/>
        <end position="163"/>
    </location>
</feature>
<reference evidence="2 3" key="1">
    <citation type="submission" date="2024-04" db="EMBL/GenBank/DDBJ databases">
        <title>Novel species of the genus Ideonella isolated from streams.</title>
        <authorList>
            <person name="Lu H."/>
        </authorList>
    </citation>
    <scope>NUCLEOTIDE SEQUENCE [LARGE SCALE GENOMIC DNA]</scope>
    <source>
        <strain evidence="2 3">DXS29W</strain>
    </source>
</reference>
<sequence length="172" mass="18998">MAIREIDPSSDAEISLVAERMLDTLIEVEGPERGIGIHSLPWLKERVQWHLDPSQSQGQVFVATATDGHIVGHSLLRIEGRASDPFGLVATTYIIPSARRSGWAGQFLERAHGWFREQGVNRSCTWTSGTNTALISLYRKFGYDMVDHGPHGSTGTPMVKLGRYIDDQQGAP</sequence>
<dbReference type="RefSeq" id="WP_341424149.1">
    <property type="nucleotide sequence ID" value="NZ_JBBUTG010000001.1"/>
</dbReference>
<dbReference type="Gene3D" id="3.40.630.30">
    <property type="match status" value="1"/>
</dbReference>
<name>A0ABU9BIN0_9BURK</name>
<gene>
    <name evidence="2" type="ORF">AACH06_03190</name>
</gene>
<dbReference type="PROSITE" id="PS51186">
    <property type="entry name" value="GNAT"/>
    <property type="match status" value="1"/>
</dbReference>
<organism evidence="2 3">
    <name type="scientific">Ideonella lacteola</name>
    <dbReference type="NCBI Taxonomy" id="2984193"/>
    <lineage>
        <taxon>Bacteria</taxon>
        <taxon>Pseudomonadati</taxon>
        <taxon>Pseudomonadota</taxon>
        <taxon>Betaproteobacteria</taxon>
        <taxon>Burkholderiales</taxon>
        <taxon>Sphaerotilaceae</taxon>
        <taxon>Ideonella</taxon>
    </lineage>
</organism>
<evidence type="ECO:0000313" key="2">
    <source>
        <dbReference type="EMBL" id="MEK8029816.1"/>
    </source>
</evidence>
<dbReference type="Pfam" id="PF00583">
    <property type="entry name" value="Acetyltransf_1"/>
    <property type="match status" value="1"/>
</dbReference>
<dbReference type="Proteomes" id="UP001371218">
    <property type="component" value="Unassembled WGS sequence"/>
</dbReference>
<protein>
    <submittedName>
        <fullName evidence="2">GNAT family N-acetyltransferase</fullName>
    </submittedName>
</protein>
<accession>A0ABU9BIN0</accession>
<dbReference type="EMBL" id="JBBUTG010000001">
    <property type="protein sequence ID" value="MEK8029816.1"/>
    <property type="molecule type" value="Genomic_DNA"/>
</dbReference>
<proteinExistence type="predicted"/>
<dbReference type="InterPro" id="IPR016181">
    <property type="entry name" value="Acyl_CoA_acyltransferase"/>
</dbReference>
<dbReference type="InterPro" id="IPR000182">
    <property type="entry name" value="GNAT_dom"/>
</dbReference>